<dbReference type="InterPro" id="IPR004886">
    <property type="entry name" value="Glucanosyltransferase"/>
</dbReference>
<dbReference type="InterPro" id="IPR012946">
    <property type="entry name" value="X8"/>
</dbReference>
<evidence type="ECO:0000256" key="9">
    <source>
        <dbReference type="SAM" id="MobiDB-lite"/>
    </source>
</evidence>
<dbReference type="EC" id="2.4.1.-" evidence="8"/>
<keyword evidence="3 8" id="KW-0336">GPI-anchor</keyword>
<keyword evidence="8" id="KW-0472">Membrane</keyword>
<evidence type="ECO:0000313" key="12">
    <source>
        <dbReference type="Proteomes" id="UP001360560"/>
    </source>
</evidence>
<evidence type="ECO:0000256" key="7">
    <source>
        <dbReference type="ARBA" id="ARBA00023316"/>
    </source>
</evidence>
<dbReference type="Gene3D" id="1.20.58.1040">
    <property type="match status" value="1"/>
</dbReference>
<keyword evidence="4" id="KW-0732">Signal</keyword>
<dbReference type="Pfam" id="PF03198">
    <property type="entry name" value="Glyco_hydro_72"/>
    <property type="match status" value="2"/>
</dbReference>
<evidence type="ECO:0000256" key="4">
    <source>
        <dbReference type="ARBA" id="ARBA00022729"/>
    </source>
</evidence>
<feature type="region of interest" description="Disordered" evidence="9">
    <location>
        <begin position="512"/>
        <end position="542"/>
    </location>
</feature>
<keyword evidence="12" id="KW-1185">Reference proteome</keyword>
<keyword evidence="6" id="KW-0325">Glycoprotein</keyword>
<dbReference type="GeneID" id="90076426"/>
<dbReference type="SUPFAM" id="SSF51445">
    <property type="entry name" value="(Trans)glycosidases"/>
    <property type="match status" value="1"/>
</dbReference>
<evidence type="ECO:0000256" key="5">
    <source>
        <dbReference type="ARBA" id="ARBA00023157"/>
    </source>
</evidence>
<accession>A0AAV5QUB7</accession>
<name>A0AAV5QUB7_9ASCO</name>
<comment type="function">
    <text evidence="8">Splits internally a 1,3-beta-glucan molecule and transfers the newly generated reducing end (the donor) to the non-reducing end of another 1,3-beta-glucan molecule (the acceptor) forming a 1,3-beta linkage, resulting in the elongation of 1,3-beta-glucan chains in the cell wall.</text>
</comment>
<dbReference type="GO" id="GO:0031505">
    <property type="term" value="P:fungal-type cell wall organization"/>
    <property type="evidence" value="ECO:0007669"/>
    <property type="project" value="TreeGrafter"/>
</dbReference>
<reference evidence="11 12" key="1">
    <citation type="journal article" date="2023" name="Elife">
        <title>Identification of key yeast species and microbe-microbe interactions impacting larval growth of Drosophila in the wild.</title>
        <authorList>
            <person name="Mure A."/>
            <person name="Sugiura Y."/>
            <person name="Maeda R."/>
            <person name="Honda K."/>
            <person name="Sakurai N."/>
            <person name="Takahashi Y."/>
            <person name="Watada M."/>
            <person name="Katoh T."/>
            <person name="Gotoh A."/>
            <person name="Gotoh Y."/>
            <person name="Taniguchi I."/>
            <person name="Nakamura K."/>
            <person name="Hayashi T."/>
            <person name="Katayama T."/>
            <person name="Uemura T."/>
            <person name="Hattori Y."/>
        </authorList>
    </citation>
    <scope>NUCLEOTIDE SEQUENCE [LARGE SCALE GENOMIC DNA]</scope>
    <source>
        <strain evidence="11 12">SC-9</strain>
    </source>
</reference>
<comment type="caution">
    <text evidence="11">The sequence shown here is derived from an EMBL/GenBank/DDBJ whole genome shotgun (WGS) entry which is preliminary data.</text>
</comment>
<keyword evidence="7" id="KW-0961">Cell wall biogenesis/degradation</keyword>
<dbReference type="GO" id="GO:0042124">
    <property type="term" value="F:1,3-beta-glucanosyltransferase activity"/>
    <property type="evidence" value="ECO:0007669"/>
    <property type="project" value="TreeGrafter"/>
</dbReference>
<keyword evidence="5" id="KW-1015">Disulfide bond</keyword>
<proteinExistence type="inferred from homology"/>
<evidence type="ECO:0000313" key="11">
    <source>
        <dbReference type="EMBL" id="GMM38438.1"/>
    </source>
</evidence>
<dbReference type="GO" id="GO:0071970">
    <property type="term" value="P:fungal-type cell wall (1-&gt;3)-beta-D-glucan biosynthetic process"/>
    <property type="evidence" value="ECO:0007669"/>
    <property type="project" value="TreeGrafter"/>
</dbReference>
<protein>
    <recommendedName>
        <fullName evidence="8">1,3-beta-glucanosyltransferase</fullName>
        <ecNumber evidence="8">2.4.1.-</ecNumber>
    </recommendedName>
</protein>
<evidence type="ECO:0000256" key="3">
    <source>
        <dbReference type="ARBA" id="ARBA00022622"/>
    </source>
</evidence>
<feature type="domain" description="X8" evidence="10">
    <location>
        <begin position="414"/>
        <end position="505"/>
    </location>
</feature>
<dbReference type="FunFam" id="3.20.20.80:FF:000038">
    <property type="entry name" value="1,3-beta-glucanosyltransferase"/>
    <property type="match status" value="1"/>
</dbReference>
<evidence type="ECO:0000256" key="6">
    <source>
        <dbReference type="ARBA" id="ARBA00023180"/>
    </source>
</evidence>
<dbReference type="SMART" id="SM00768">
    <property type="entry name" value="X8"/>
    <property type="match status" value="1"/>
</dbReference>
<dbReference type="PANTHER" id="PTHR31468:SF10">
    <property type="entry name" value="1,3-BETA-GLUCANOSYLTRANSFERASE GAS2"/>
    <property type="match status" value="1"/>
</dbReference>
<dbReference type="Pfam" id="PF07983">
    <property type="entry name" value="X8"/>
    <property type="match status" value="1"/>
</dbReference>
<organism evidence="11 12">
    <name type="scientific">Saccharomycopsis crataegensis</name>
    <dbReference type="NCBI Taxonomy" id="43959"/>
    <lineage>
        <taxon>Eukaryota</taxon>
        <taxon>Fungi</taxon>
        <taxon>Dikarya</taxon>
        <taxon>Ascomycota</taxon>
        <taxon>Saccharomycotina</taxon>
        <taxon>Saccharomycetes</taxon>
        <taxon>Saccharomycopsidaceae</taxon>
        <taxon>Saccharomycopsis</taxon>
    </lineage>
</organism>
<comment type="similarity">
    <text evidence="2 8">Belongs to the glycosyl hydrolase 72 family.</text>
</comment>
<dbReference type="GO" id="GO:0005886">
    <property type="term" value="C:plasma membrane"/>
    <property type="evidence" value="ECO:0007669"/>
    <property type="project" value="UniProtKB-SubCell"/>
</dbReference>
<dbReference type="GO" id="GO:0098552">
    <property type="term" value="C:side of membrane"/>
    <property type="evidence" value="ECO:0007669"/>
    <property type="project" value="UniProtKB-KW"/>
</dbReference>
<sequence>MKTSAGAPPIMIKGNKFFYSNSGTQFYLKGIAYQQTLDGNLLEQQKKEFLKEKLRSIEMASAVELSNDDESFEAASINPSLDSSDFSYLTDENLRYSDPLADEKSCIRDIPYLVDLNVNVIRVYSINPLENHDVCMNALSEAGIYVMADLSEPFTSINRKYPSWNTKIYDRYKSVIDSMSKYNNVLGFFAGNEVTNDHTNTDASPFVKAAIRDTKAYISEKNYRKIPVGYSSNDDADTRVPMATYFNCGDKETTADFYGINMYEWCGYSSFFSSGYSERTREFKNYTIPIFFSEFGCNLVRPRPFQEVEALYSPLMTSVWSGGIAYMYHEEENKYGVVKVDKNENTVKKMDDYKYLQKAYGNAKPKLLNIDDMSKNLNTEDLVNCPDPNDVWKAAQALPPTPNSSKCECLEKSLECVASASKNTGDFVKLYGILCHEVDCSEIVGNGTTGEYGYYSDCDEKQKLSYILNEYYLKYYRDPQSCDFKGQASLARSSSKKSMKNTCDDLLLKKKSGKQSEDNGKNSAEHVDDDVDDDHENGQRSAGNNLKVDLIVELAVIMAYGIFKLTF</sequence>
<dbReference type="InterPro" id="IPR017853">
    <property type="entry name" value="GH"/>
</dbReference>
<comment type="subcellular location">
    <subcellularLocation>
        <location evidence="8">Cell membrane</location>
        <topology evidence="8">Lipid-anchor</topology>
        <topology evidence="8">GPI-anchor</topology>
    </subcellularLocation>
    <subcellularLocation>
        <location evidence="1">Membrane</location>
        <topology evidence="1">Lipid-anchor</topology>
        <topology evidence="1">GPI-anchor</topology>
    </subcellularLocation>
</comment>
<gene>
    <name evidence="11" type="ORF">DASC09_057770</name>
</gene>
<dbReference type="RefSeq" id="XP_064855433.1">
    <property type="nucleotide sequence ID" value="XM_064999361.1"/>
</dbReference>
<keyword evidence="8" id="KW-0449">Lipoprotein</keyword>
<evidence type="ECO:0000256" key="2">
    <source>
        <dbReference type="ARBA" id="ARBA00007528"/>
    </source>
</evidence>
<evidence type="ECO:0000256" key="1">
    <source>
        <dbReference type="ARBA" id="ARBA00004589"/>
    </source>
</evidence>
<dbReference type="Proteomes" id="UP001360560">
    <property type="component" value="Unassembled WGS sequence"/>
</dbReference>
<dbReference type="EMBL" id="BTFZ01000020">
    <property type="protein sequence ID" value="GMM38438.1"/>
    <property type="molecule type" value="Genomic_DNA"/>
</dbReference>
<evidence type="ECO:0000256" key="8">
    <source>
        <dbReference type="RuleBase" id="RU361209"/>
    </source>
</evidence>
<evidence type="ECO:0000259" key="10">
    <source>
        <dbReference type="SMART" id="SM00768"/>
    </source>
</evidence>
<feature type="compositionally biased region" description="Basic and acidic residues" evidence="9">
    <location>
        <begin position="512"/>
        <end position="526"/>
    </location>
</feature>
<dbReference type="Gene3D" id="3.20.20.80">
    <property type="entry name" value="Glycosidases"/>
    <property type="match status" value="1"/>
</dbReference>
<keyword evidence="8" id="KW-0808">Transferase</keyword>
<dbReference type="PANTHER" id="PTHR31468">
    <property type="entry name" value="1,3-BETA-GLUCANOSYLTRANSFERASE GAS1"/>
    <property type="match status" value="1"/>
</dbReference>
<dbReference type="AlphaFoldDB" id="A0AAV5QUB7"/>